<accession>A0A8K0K6R2</accession>
<evidence type="ECO:0000256" key="1">
    <source>
        <dbReference type="SAM" id="Phobius"/>
    </source>
</evidence>
<feature type="domain" description="Reverse transcriptase" evidence="2">
    <location>
        <begin position="1"/>
        <end position="100"/>
    </location>
</feature>
<keyword evidence="1" id="KW-0472">Membrane</keyword>
<reference evidence="3" key="2">
    <citation type="submission" date="2017-10" db="EMBL/GenBank/DDBJ databases">
        <title>Ladona fulva Genome sequencing and assembly.</title>
        <authorList>
            <person name="Murali S."/>
            <person name="Richards S."/>
            <person name="Bandaranaike D."/>
            <person name="Bellair M."/>
            <person name="Blankenburg K."/>
            <person name="Chao H."/>
            <person name="Dinh H."/>
            <person name="Doddapaneni H."/>
            <person name="Dugan-Rocha S."/>
            <person name="Elkadiri S."/>
            <person name="Gnanaolivu R."/>
            <person name="Hernandez B."/>
            <person name="Skinner E."/>
            <person name="Javaid M."/>
            <person name="Lee S."/>
            <person name="Li M."/>
            <person name="Ming W."/>
            <person name="Munidasa M."/>
            <person name="Muniz J."/>
            <person name="Nguyen L."/>
            <person name="Hughes D."/>
            <person name="Osuji N."/>
            <person name="Pu L.-L."/>
            <person name="Puazo M."/>
            <person name="Qu C."/>
            <person name="Quiroz J."/>
            <person name="Raj R."/>
            <person name="Weissenberger G."/>
            <person name="Xin Y."/>
            <person name="Zou X."/>
            <person name="Han Y."/>
            <person name="Worley K."/>
            <person name="Muzny D."/>
            <person name="Gibbs R."/>
        </authorList>
    </citation>
    <scope>NUCLEOTIDE SEQUENCE</scope>
    <source>
        <strain evidence="3">Sampled in the wild</strain>
    </source>
</reference>
<dbReference type="SUPFAM" id="SSF56672">
    <property type="entry name" value="DNA/RNA polymerases"/>
    <property type="match status" value="1"/>
</dbReference>
<feature type="transmembrane region" description="Helical" evidence="1">
    <location>
        <begin position="20"/>
        <end position="39"/>
    </location>
</feature>
<dbReference type="EMBL" id="KZ308395">
    <property type="protein sequence ID" value="KAG8228923.1"/>
    <property type="molecule type" value="Genomic_DNA"/>
</dbReference>
<reference evidence="3" key="1">
    <citation type="submission" date="2013-04" db="EMBL/GenBank/DDBJ databases">
        <authorList>
            <person name="Qu J."/>
            <person name="Murali S.C."/>
            <person name="Bandaranaike D."/>
            <person name="Bellair M."/>
            <person name="Blankenburg K."/>
            <person name="Chao H."/>
            <person name="Dinh H."/>
            <person name="Doddapaneni H."/>
            <person name="Downs B."/>
            <person name="Dugan-Rocha S."/>
            <person name="Elkadiri S."/>
            <person name="Gnanaolivu R.D."/>
            <person name="Hernandez B."/>
            <person name="Javaid M."/>
            <person name="Jayaseelan J.C."/>
            <person name="Lee S."/>
            <person name="Li M."/>
            <person name="Ming W."/>
            <person name="Munidasa M."/>
            <person name="Muniz J."/>
            <person name="Nguyen L."/>
            <person name="Ongeri F."/>
            <person name="Osuji N."/>
            <person name="Pu L.-L."/>
            <person name="Puazo M."/>
            <person name="Qu C."/>
            <person name="Quiroz J."/>
            <person name="Raj R."/>
            <person name="Weissenberger G."/>
            <person name="Xin Y."/>
            <person name="Zou X."/>
            <person name="Han Y."/>
            <person name="Richards S."/>
            <person name="Worley K."/>
            <person name="Muzny D."/>
            <person name="Gibbs R."/>
        </authorList>
    </citation>
    <scope>NUCLEOTIDE SEQUENCE</scope>
    <source>
        <strain evidence="3">Sampled in the wild</strain>
    </source>
</reference>
<evidence type="ECO:0000313" key="4">
    <source>
        <dbReference type="Proteomes" id="UP000792457"/>
    </source>
</evidence>
<organism evidence="3 4">
    <name type="scientific">Ladona fulva</name>
    <name type="common">Scarce chaser dragonfly</name>
    <name type="synonym">Libellula fulva</name>
    <dbReference type="NCBI Taxonomy" id="123851"/>
    <lineage>
        <taxon>Eukaryota</taxon>
        <taxon>Metazoa</taxon>
        <taxon>Ecdysozoa</taxon>
        <taxon>Arthropoda</taxon>
        <taxon>Hexapoda</taxon>
        <taxon>Insecta</taxon>
        <taxon>Pterygota</taxon>
        <taxon>Palaeoptera</taxon>
        <taxon>Odonata</taxon>
        <taxon>Epiprocta</taxon>
        <taxon>Anisoptera</taxon>
        <taxon>Libelluloidea</taxon>
        <taxon>Libellulidae</taxon>
        <taxon>Ladona</taxon>
    </lineage>
</organism>
<dbReference type="InterPro" id="IPR043502">
    <property type="entry name" value="DNA/RNA_pol_sf"/>
</dbReference>
<keyword evidence="1" id="KW-0812">Transmembrane</keyword>
<dbReference type="OrthoDB" id="414730at2759"/>
<dbReference type="AlphaFoldDB" id="A0A8K0K6R2"/>
<dbReference type="GO" id="GO:0071897">
    <property type="term" value="P:DNA biosynthetic process"/>
    <property type="evidence" value="ECO:0007669"/>
    <property type="project" value="UniProtKB-ARBA"/>
</dbReference>
<keyword evidence="4" id="KW-1185">Reference proteome</keyword>
<dbReference type="Pfam" id="PF00078">
    <property type="entry name" value="RVT_1"/>
    <property type="match status" value="1"/>
</dbReference>
<evidence type="ECO:0000313" key="3">
    <source>
        <dbReference type="EMBL" id="KAG8228923.1"/>
    </source>
</evidence>
<sequence>MKIVSVSKYGKGYASDPKQVPSGIPQGSILCPILFLVFINDLRRYLTSGNDKSVIMYADDVNVLISNSRIEDHARDGAQALQVMTDWCNSNCLSLIRTKH</sequence>
<comment type="caution">
    <text evidence="3">The sequence shown here is derived from an EMBL/GenBank/DDBJ whole genome shotgun (WGS) entry which is preliminary data.</text>
</comment>
<protein>
    <recommendedName>
        <fullName evidence="2">Reverse transcriptase domain-containing protein</fullName>
    </recommendedName>
</protein>
<dbReference type="Proteomes" id="UP000792457">
    <property type="component" value="Unassembled WGS sequence"/>
</dbReference>
<gene>
    <name evidence="3" type="ORF">J437_LFUL009147</name>
</gene>
<name>A0A8K0K6R2_LADFU</name>
<dbReference type="PROSITE" id="PS50878">
    <property type="entry name" value="RT_POL"/>
    <property type="match status" value="1"/>
</dbReference>
<dbReference type="PANTHER" id="PTHR33332">
    <property type="entry name" value="REVERSE TRANSCRIPTASE DOMAIN-CONTAINING PROTEIN"/>
    <property type="match status" value="1"/>
</dbReference>
<evidence type="ECO:0000259" key="2">
    <source>
        <dbReference type="PROSITE" id="PS50878"/>
    </source>
</evidence>
<keyword evidence="1" id="KW-1133">Transmembrane helix</keyword>
<proteinExistence type="predicted"/>
<dbReference type="InterPro" id="IPR000477">
    <property type="entry name" value="RT_dom"/>
</dbReference>